<gene>
    <name evidence="2" type="ORF">EB796_007611</name>
</gene>
<name>A0A7J7K8Y8_BUGNE</name>
<feature type="region of interest" description="Disordered" evidence="1">
    <location>
        <begin position="103"/>
        <end position="133"/>
    </location>
</feature>
<feature type="compositionally biased region" description="Acidic residues" evidence="1">
    <location>
        <begin position="105"/>
        <end position="117"/>
    </location>
</feature>
<dbReference type="Proteomes" id="UP000593567">
    <property type="component" value="Unassembled WGS sequence"/>
</dbReference>
<comment type="caution">
    <text evidence="2">The sequence shown here is derived from an EMBL/GenBank/DDBJ whole genome shotgun (WGS) entry which is preliminary data.</text>
</comment>
<dbReference type="EMBL" id="VXIV02001159">
    <property type="protein sequence ID" value="KAF6034078.1"/>
    <property type="molecule type" value="Genomic_DNA"/>
</dbReference>
<dbReference type="AlphaFoldDB" id="A0A7J7K8Y8"/>
<protein>
    <submittedName>
        <fullName evidence="2">Uncharacterized protein</fullName>
    </submittedName>
</protein>
<proteinExistence type="predicted"/>
<evidence type="ECO:0000256" key="1">
    <source>
        <dbReference type="SAM" id="MobiDB-lite"/>
    </source>
</evidence>
<dbReference type="OrthoDB" id="421051at2759"/>
<accession>A0A7J7K8Y8</accession>
<evidence type="ECO:0000313" key="2">
    <source>
        <dbReference type="EMBL" id="KAF6034078.1"/>
    </source>
</evidence>
<feature type="compositionally biased region" description="Basic and acidic residues" evidence="1">
    <location>
        <begin position="118"/>
        <end position="133"/>
    </location>
</feature>
<keyword evidence="3" id="KW-1185">Reference proteome</keyword>
<sequence>MEHIINSGLCEYIRPPIDKYQTLQFNAFEEIFDAGYNFAKPYFAAMIQTEKIRAVLRPTDKRLMNRLMPESSSLTDLANIISEPADEPDESISVFDITKALGTFNDEETEDGEDDFESHDSEPEHEFSISDDE</sequence>
<evidence type="ECO:0000313" key="3">
    <source>
        <dbReference type="Proteomes" id="UP000593567"/>
    </source>
</evidence>
<reference evidence="2" key="1">
    <citation type="submission" date="2020-06" db="EMBL/GenBank/DDBJ databases">
        <title>Draft genome of Bugula neritina, a colonial animal packing powerful symbionts and potential medicines.</title>
        <authorList>
            <person name="Rayko M."/>
        </authorList>
    </citation>
    <scope>NUCLEOTIDE SEQUENCE [LARGE SCALE GENOMIC DNA]</scope>
    <source>
        <strain evidence="2">Kwan_BN1</strain>
    </source>
</reference>
<organism evidence="2 3">
    <name type="scientific">Bugula neritina</name>
    <name type="common">Brown bryozoan</name>
    <name type="synonym">Sertularia neritina</name>
    <dbReference type="NCBI Taxonomy" id="10212"/>
    <lineage>
        <taxon>Eukaryota</taxon>
        <taxon>Metazoa</taxon>
        <taxon>Spiralia</taxon>
        <taxon>Lophotrochozoa</taxon>
        <taxon>Bryozoa</taxon>
        <taxon>Gymnolaemata</taxon>
        <taxon>Cheilostomatida</taxon>
        <taxon>Flustrina</taxon>
        <taxon>Buguloidea</taxon>
        <taxon>Bugulidae</taxon>
        <taxon>Bugula</taxon>
    </lineage>
</organism>